<dbReference type="SUPFAM" id="SSF53335">
    <property type="entry name" value="S-adenosyl-L-methionine-dependent methyltransferases"/>
    <property type="match status" value="1"/>
</dbReference>
<dbReference type="RefSeq" id="WP_092190144.1">
    <property type="nucleotide sequence ID" value="NZ_FOTO01000002.1"/>
</dbReference>
<accession>A0A8G2C1U7</accession>
<dbReference type="CDD" id="cd02440">
    <property type="entry name" value="AdoMet_MTases"/>
    <property type="match status" value="1"/>
</dbReference>
<dbReference type="PANTHER" id="PTHR43861:SF6">
    <property type="entry name" value="METHYLTRANSFERASE TYPE 11"/>
    <property type="match status" value="1"/>
</dbReference>
<dbReference type="Pfam" id="PF08241">
    <property type="entry name" value="Methyltransf_11"/>
    <property type="match status" value="1"/>
</dbReference>
<dbReference type="AlphaFoldDB" id="A0A8G2C1U7"/>
<feature type="domain" description="Methyltransferase type 11" evidence="1">
    <location>
        <begin position="45"/>
        <end position="138"/>
    </location>
</feature>
<dbReference type="Gene3D" id="3.40.50.150">
    <property type="entry name" value="Vaccinia Virus protein VP39"/>
    <property type="match status" value="1"/>
</dbReference>
<evidence type="ECO:0000259" key="1">
    <source>
        <dbReference type="Pfam" id="PF08241"/>
    </source>
</evidence>
<comment type="caution">
    <text evidence="2">The sequence shown here is derived from an EMBL/GenBank/DDBJ whole genome shotgun (WGS) entry which is preliminary data.</text>
</comment>
<keyword evidence="3" id="KW-1185">Reference proteome</keyword>
<dbReference type="GO" id="GO:0008757">
    <property type="term" value="F:S-adenosylmethionine-dependent methyltransferase activity"/>
    <property type="evidence" value="ECO:0007669"/>
    <property type="project" value="InterPro"/>
</dbReference>
<proteinExistence type="predicted"/>
<sequence length="252" mass="28204">MQFKKKSGVVGAQSPLLRWVCGSEQYGAHAIGRLLRHKGSFKKALDLGAGTGRDLEIIRKSSPGVELFGIEFDAQQCAILKSKGVKTYQVDLESSRLPFEDEYFDIVIINQVLEHIKDIFFILHETARVLKTGGYVLIGVPNVASLHNRALLLFGQHPTQAKSYSAHIRTFSKQDTQRMIELAGNGVFQLVDFAGAQFYPFPKKIARLLSSALPSFAFSIFFLFQKQSDYTDSFYQYGKSLTASTFCKNSLK</sequence>
<dbReference type="Proteomes" id="UP000199581">
    <property type="component" value="Unassembled WGS sequence"/>
</dbReference>
<organism evidence="2 3">
    <name type="scientific">Desulfomicrobium norvegicum (strain DSM 1741 / NCIMB 8310)</name>
    <name type="common">Desulfovibrio baculatus (strain Norway 4)</name>
    <name type="synonym">Desulfovibrio desulfuricans (strain Norway 4)</name>
    <dbReference type="NCBI Taxonomy" id="52561"/>
    <lineage>
        <taxon>Bacteria</taxon>
        <taxon>Pseudomonadati</taxon>
        <taxon>Thermodesulfobacteriota</taxon>
        <taxon>Desulfovibrionia</taxon>
        <taxon>Desulfovibrionales</taxon>
        <taxon>Desulfomicrobiaceae</taxon>
        <taxon>Desulfomicrobium</taxon>
    </lineage>
</organism>
<evidence type="ECO:0000313" key="2">
    <source>
        <dbReference type="EMBL" id="SFL47231.1"/>
    </source>
</evidence>
<evidence type="ECO:0000313" key="3">
    <source>
        <dbReference type="Proteomes" id="UP000199581"/>
    </source>
</evidence>
<dbReference type="InterPro" id="IPR029063">
    <property type="entry name" value="SAM-dependent_MTases_sf"/>
</dbReference>
<reference evidence="2 3" key="1">
    <citation type="submission" date="2016-10" db="EMBL/GenBank/DDBJ databases">
        <authorList>
            <person name="Varghese N."/>
            <person name="Submissions S."/>
        </authorList>
    </citation>
    <scope>NUCLEOTIDE SEQUENCE [LARGE SCALE GENOMIC DNA]</scope>
    <source>
        <strain evidence="2 3">DSM 1741</strain>
    </source>
</reference>
<protein>
    <submittedName>
        <fullName evidence="2">Methionine biosynthesis protein MetW</fullName>
    </submittedName>
</protein>
<name>A0A8G2C1U7_DESNO</name>
<dbReference type="InterPro" id="IPR013216">
    <property type="entry name" value="Methyltransf_11"/>
</dbReference>
<gene>
    <name evidence="2" type="ORF">SAMN05421830_102327</name>
</gene>
<dbReference type="PANTHER" id="PTHR43861">
    <property type="entry name" value="TRANS-ACONITATE 2-METHYLTRANSFERASE-RELATED"/>
    <property type="match status" value="1"/>
</dbReference>
<dbReference type="EMBL" id="FOTO01000002">
    <property type="protein sequence ID" value="SFL47231.1"/>
    <property type="molecule type" value="Genomic_DNA"/>
</dbReference>
<dbReference type="OrthoDB" id="9804312at2"/>